<comment type="cofactor">
    <cofactor evidence="1 8">
        <name>heme</name>
        <dbReference type="ChEBI" id="CHEBI:30413"/>
    </cofactor>
</comment>
<keyword evidence="6 8" id="KW-0408">Iron</keyword>
<dbReference type="PROSITE" id="PS00086">
    <property type="entry name" value="CYTOCHROME_P450"/>
    <property type="match status" value="1"/>
</dbReference>
<dbReference type="AlphaFoldDB" id="A0A8X6SCF4"/>
<keyword evidence="5 9" id="KW-0560">Oxidoreductase</keyword>
<keyword evidence="11" id="KW-1185">Reference proteome</keyword>
<evidence type="ECO:0000256" key="3">
    <source>
        <dbReference type="ARBA" id="ARBA00022617"/>
    </source>
</evidence>
<evidence type="ECO:0000256" key="6">
    <source>
        <dbReference type="ARBA" id="ARBA00023004"/>
    </source>
</evidence>
<dbReference type="PANTHER" id="PTHR24279">
    <property type="entry name" value="CYTOCHROME P450"/>
    <property type="match status" value="1"/>
</dbReference>
<organism evidence="10 11">
    <name type="scientific">Trichonephila clavipes</name>
    <name type="common">Golden silk orbweaver</name>
    <name type="synonym">Nephila clavipes</name>
    <dbReference type="NCBI Taxonomy" id="2585209"/>
    <lineage>
        <taxon>Eukaryota</taxon>
        <taxon>Metazoa</taxon>
        <taxon>Ecdysozoa</taxon>
        <taxon>Arthropoda</taxon>
        <taxon>Chelicerata</taxon>
        <taxon>Arachnida</taxon>
        <taxon>Araneae</taxon>
        <taxon>Araneomorphae</taxon>
        <taxon>Entelegynae</taxon>
        <taxon>Araneoidea</taxon>
        <taxon>Nephilidae</taxon>
        <taxon>Trichonephila</taxon>
    </lineage>
</organism>
<evidence type="ECO:0000313" key="11">
    <source>
        <dbReference type="Proteomes" id="UP000887159"/>
    </source>
</evidence>
<evidence type="ECO:0000256" key="9">
    <source>
        <dbReference type="RuleBase" id="RU000461"/>
    </source>
</evidence>
<dbReference type="InterPro" id="IPR050479">
    <property type="entry name" value="CYP11_CYP27_families"/>
</dbReference>
<evidence type="ECO:0000256" key="8">
    <source>
        <dbReference type="PIRSR" id="PIRSR602401-1"/>
    </source>
</evidence>
<name>A0A8X6SCF4_TRICX</name>
<sequence>MSVMNGGEGVWKMYWGSLNSYNYAHGIFNNQNPKRGNLFSNECFAKTRDPYWAQLLPDGKIMDFESIPVVGPNVEEYKTLKIHEAYARWFKEHGNVVREVFNGGGSCIHLYHEEDIKEVYKNSPEMPIRSSHQVLARYRRDRPHIFTSVGLGASMGAEWEHLRKMLPRMVEPYDILRSDLEEVTDDLIDALKSDMEENGEVDLIQWLYRWAYESFGVFALYKRLHALTSYGREEADLMIQAADTTNEIIFLTTCNFGDFEEHYKRLIPIQDFYCSTISKHATEVSMDQNVCLLKKMIEKHSDDMQDVVTILQDLFQGAMHTAATTIGIALYHVARHDTIQQKAKEDLKKVLPNKDSRFSEVEGIPSVENIISETMRLNPPTIGNGRITKADTVLGGYFIPEGTMAVLQTQVACQLERNFERPLEFIPERHTRTGSSMLSNMRLIEPFGRGRRSCPGTFFARKQMHMAISKILRNFDISYHHEDIDFINKLHNMPSKPVMFRLKPVED</sequence>
<protein>
    <submittedName>
        <fullName evidence="10">Cytochrome P450 302a1, mitochondrial</fullName>
    </submittedName>
</protein>
<evidence type="ECO:0000256" key="4">
    <source>
        <dbReference type="ARBA" id="ARBA00022723"/>
    </source>
</evidence>
<comment type="caution">
    <text evidence="10">The sequence shown here is derived from an EMBL/GenBank/DDBJ whole genome shotgun (WGS) entry which is preliminary data.</text>
</comment>
<dbReference type="SUPFAM" id="SSF48264">
    <property type="entry name" value="Cytochrome P450"/>
    <property type="match status" value="1"/>
</dbReference>
<dbReference type="PANTHER" id="PTHR24279:SF120">
    <property type="entry name" value="CYTOCHROME P450"/>
    <property type="match status" value="1"/>
</dbReference>
<gene>
    <name evidence="10" type="primary">dib</name>
    <name evidence="10" type="ORF">TNCV_381701</name>
</gene>
<dbReference type="InterPro" id="IPR001128">
    <property type="entry name" value="Cyt_P450"/>
</dbReference>
<keyword evidence="3 8" id="KW-0349">Heme</keyword>
<dbReference type="InterPro" id="IPR017972">
    <property type="entry name" value="Cyt_P450_CS"/>
</dbReference>
<dbReference type="PRINTS" id="PR00385">
    <property type="entry name" value="P450"/>
</dbReference>
<dbReference type="GO" id="GO:0016705">
    <property type="term" value="F:oxidoreductase activity, acting on paired donors, with incorporation or reduction of molecular oxygen"/>
    <property type="evidence" value="ECO:0007669"/>
    <property type="project" value="InterPro"/>
</dbReference>
<evidence type="ECO:0000256" key="5">
    <source>
        <dbReference type="ARBA" id="ARBA00023002"/>
    </source>
</evidence>
<reference evidence="10" key="1">
    <citation type="submission" date="2020-08" db="EMBL/GenBank/DDBJ databases">
        <title>Multicomponent nature underlies the extraordinary mechanical properties of spider dragline silk.</title>
        <authorList>
            <person name="Kono N."/>
            <person name="Nakamura H."/>
            <person name="Mori M."/>
            <person name="Yoshida Y."/>
            <person name="Ohtoshi R."/>
            <person name="Malay A.D."/>
            <person name="Moran D.A.P."/>
            <person name="Tomita M."/>
            <person name="Numata K."/>
            <person name="Arakawa K."/>
        </authorList>
    </citation>
    <scope>NUCLEOTIDE SEQUENCE</scope>
</reference>
<accession>A0A8X6SCF4</accession>
<dbReference type="GO" id="GO:0004497">
    <property type="term" value="F:monooxygenase activity"/>
    <property type="evidence" value="ECO:0007669"/>
    <property type="project" value="UniProtKB-KW"/>
</dbReference>
<dbReference type="Pfam" id="PF00067">
    <property type="entry name" value="p450"/>
    <property type="match status" value="1"/>
</dbReference>
<proteinExistence type="inferred from homology"/>
<dbReference type="InterPro" id="IPR036396">
    <property type="entry name" value="Cyt_P450_sf"/>
</dbReference>
<dbReference type="Proteomes" id="UP000887159">
    <property type="component" value="Unassembled WGS sequence"/>
</dbReference>
<dbReference type="GO" id="GO:0020037">
    <property type="term" value="F:heme binding"/>
    <property type="evidence" value="ECO:0007669"/>
    <property type="project" value="InterPro"/>
</dbReference>
<evidence type="ECO:0000256" key="2">
    <source>
        <dbReference type="ARBA" id="ARBA00010617"/>
    </source>
</evidence>
<dbReference type="PRINTS" id="PR00463">
    <property type="entry name" value="EP450I"/>
</dbReference>
<comment type="similarity">
    <text evidence="2 9">Belongs to the cytochrome P450 family.</text>
</comment>
<evidence type="ECO:0000256" key="1">
    <source>
        <dbReference type="ARBA" id="ARBA00001971"/>
    </source>
</evidence>
<dbReference type="EMBL" id="BMAU01021291">
    <property type="protein sequence ID" value="GFY09676.1"/>
    <property type="molecule type" value="Genomic_DNA"/>
</dbReference>
<evidence type="ECO:0000313" key="10">
    <source>
        <dbReference type="EMBL" id="GFY09676.1"/>
    </source>
</evidence>
<feature type="binding site" description="axial binding residue" evidence="8">
    <location>
        <position position="454"/>
    </location>
    <ligand>
        <name>heme</name>
        <dbReference type="ChEBI" id="CHEBI:30413"/>
    </ligand>
    <ligandPart>
        <name>Fe</name>
        <dbReference type="ChEBI" id="CHEBI:18248"/>
    </ligandPart>
</feature>
<dbReference type="GO" id="GO:0005506">
    <property type="term" value="F:iron ion binding"/>
    <property type="evidence" value="ECO:0007669"/>
    <property type="project" value="InterPro"/>
</dbReference>
<dbReference type="InterPro" id="IPR002401">
    <property type="entry name" value="Cyt_P450_E_grp-I"/>
</dbReference>
<evidence type="ECO:0000256" key="7">
    <source>
        <dbReference type="ARBA" id="ARBA00023033"/>
    </source>
</evidence>
<keyword evidence="4 8" id="KW-0479">Metal-binding</keyword>
<keyword evidence="7 9" id="KW-0503">Monooxygenase</keyword>
<dbReference type="Gene3D" id="1.10.630.10">
    <property type="entry name" value="Cytochrome P450"/>
    <property type="match status" value="1"/>
</dbReference>